<name>A0A553NBR5_TIGCA</name>
<evidence type="ECO:0000256" key="1">
    <source>
        <dbReference type="ARBA" id="ARBA00022692"/>
    </source>
</evidence>
<proteinExistence type="inferred from homology"/>
<keyword evidence="4" id="KW-0813">Transport</keyword>
<keyword evidence="4" id="KW-0406">Ion transport</keyword>
<keyword evidence="3 4" id="KW-0472">Membrane</keyword>
<protein>
    <recommendedName>
        <fullName evidence="4">Copper transport protein</fullName>
    </recommendedName>
</protein>
<keyword evidence="7" id="KW-1185">Reference proteome</keyword>
<keyword evidence="4" id="KW-0187">Copper transport</keyword>
<feature type="transmembrane region" description="Helical" evidence="4">
    <location>
        <begin position="102"/>
        <end position="121"/>
    </location>
</feature>
<sequence length="234" mass="26302">MTFSFGYHFDNLLFYGFDVNSAAGMVAVSAGLFCLAFMNEGIKYLRMERHTQTNSDDYDSDSSNEFRPLLSSNYNRVRQERLRRHRYHNSIALRYMEHADRIFLSSIYFLQTVLTFATMLAVMTFSFWLFLAAILGTGVGTQVFQQKKFKPKISRASLSGTNELQTRGSGQSGYGSIGSDSEDDSMPTNSSLVDSTSGLQDNQIVAVEVHQHNGSYSIGRDSNQIQTCHLMPNS</sequence>
<accession>A0A553NBR5</accession>
<dbReference type="PANTHER" id="PTHR12483:SF115">
    <property type="entry name" value="COPPER TRANSPORT PROTEIN"/>
    <property type="match status" value="1"/>
</dbReference>
<dbReference type="InterPro" id="IPR007274">
    <property type="entry name" value="Cop_transporter"/>
</dbReference>
<keyword evidence="2 4" id="KW-1133">Transmembrane helix</keyword>
<feature type="region of interest" description="Disordered" evidence="5">
    <location>
        <begin position="160"/>
        <end position="196"/>
    </location>
</feature>
<dbReference type="PANTHER" id="PTHR12483">
    <property type="entry name" value="SOLUTE CARRIER FAMILY 31 COPPER TRANSPORTERS"/>
    <property type="match status" value="1"/>
</dbReference>
<evidence type="ECO:0000313" key="7">
    <source>
        <dbReference type="Proteomes" id="UP000318571"/>
    </source>
</evidence>
<evidence type="ECO:0000256" key="2">
    <source>
        <dbReference type="ARBA" id="ARBA00022989"/>
    </source>
</evidence>
<dbReference type="GO" id="GO:0005375">
    <property type="term" value="F:copper ion transmembrane transporter activity"/>
    <property type="evidence" value="ECO:0007669"/>
    <property type="project" value="UniProtKB-UniRule"/>
</dbReference>
<dbReference type="EMBL" id="VCGU01000458">
    <property type="protein sequence ID" value="TRY62855.1"/>
    <property type="molecule type" value="Genomic_DNA"/>
</dbReference>
<dbReference type="Pfam" id="PF04145">
    <property type="entry name" value="Ctr"/>
    <property type="match status" value="1"/>
</dbReference>
<comment type="caution">
    <text evidence="6">The sequence shown here is derived from an EMBL/GenBank/DDBJ whole genome shotgun (WGS) entry which is preliminary data.</text>
</comment>
<comment type="subcellular location">
    <subcellularLocation>
        <location evidence="4">Membrane</location>
        <topology evidence="4">Multi-pass membrane protein</topology>
    </subcellularLocation>
</comment>
<dbReference type="Proteomes" id="UP000318571">
    <property type="component" value="Chromosome 10"/>
</dbReference>
<dbReference type="GO" id="GO:0016020">
    <property type="term" value="C:membrane"/>
    <property type="evidence" value="ECO:0007669"/>
    <property type="project" value="UniProtKB-SubCell"/>
</dbReference>
<evidence type="ECO:0000256" key="3">
    <source>
        <dbReference type="ARBA" id="ARBA00023136"/>
    </source>
</evidence>
<dbReference type="STRING" id="6832.A0A553NBR5"/>
<reference evidence="6 7" key="1">
    <citation type="journal article" date="2018" name="Nat. Ecol. Evol.">
        <title>Genomic signatures of mitonuclear coevolution across populations of Tigriopus californicus.</title>
        <authorList>
            <person name="Barreto F.S."/>
            <person name="Watson E.T."/>
            <person name="Lima T.G."/>
            <person name="Willett C.S."/>
            <person name="Edmands S."/>
            <person name="Li W."/>
            <person name="Burton R.S."/>
        </authorList>
    </citation>
    <scope>NUCLEOTIDE SEQUENCE [LARGE SCALE GENOMIC DNA]</scope>
    <source>
        <strain evidence="6 7">San Diego</strain>
    </source>
</reference>
<feature type="transmembrane region" description="Helical" evidence="4">
    <location>
        <begin position="12"/>
        <end position="38"/>
    </location>
</feature>
<dbReference type="AlphaFoldDB" id="A0A553NBR5"/>
<organism evidence="6 7">
    <name type="scientific">Tigriopus californicus</name>
    <name type="common">Marine copepod</name>
    <dbReference type="NCBI Taxonomy" id="6832"/>
    <lineage>
        <taxon>Eukaryota</taxon>
        <taxon>Metazoa</taxon>
        <taxon>Ecdysozoa</taxon>
        <taxon>Arthropoda</taxon>
        <taxon>Crustacea</taxon>
        <taxon>Multicrustacea</taxon>
        <taxon>Hexanauplia</taxon>
        <taxon>Copepoda</taxon>
        <taxon>Harpacticoida</taxon>
        <taxon>Harpacticidae</taxon>
        <taxon>Tigriopus</taxon>
    </lineage>
</organism>
<gene>
    <name evidence="6" type="ORF">TCAL_15210</name>
</gene>
<keyword evidence="4" id="KW-0186">Copper</keyword>
<keyword evidence="1 4" id="KW-0812">Transmembrane</keyword>
<evidence type="ECO:0000313" key="6">
    <source>
        <dbReference type="EMBL" id="TRY62855.1"/>
    </source>
</evidence>
<evidence type="ECO:0000256" key="4">
    <source>
        <dbReference type="RuleBase" id="RU367022"/>
    </source>
</evidence>
<feature type="compositionally biased region" description="Polar residues" evidence="5">
    <location>
        <begin position="186"/>
        <end position="196"/>
    </location>
</feature>
<comment type="similarity">
    <text evidence="4">Belongs to the copper transporter (Ctr) (TC 1.A.56) family. SLC31A subfamily.</text>
</comment>
<evidence type="ECO:0000256" key="5">
    <source>
        <dbReference type="SAM" id="MobiDB-lite"/>
    </source>
</evidence>
<feature type="transmembrane region" description="Helical" evidence="4">
    <location>
        <begin position="127"/>
        <end position="145"/>
    </location>
</feature>